<evidence type="ECO:0000256" key="1">
    <source>
        <dbReference type="ARBA" id="ARBA00004123"/>
    </source>
</evidence>
<reference evidence="7" key="1">
    <citation type="submission" date="2020-02" db="EMBL/GenBank/DDBJ databases">
        <authorList>
            <person name="Scholz U."/>
            <person name="Mascher M."/>
            <person name="Fiebig A."/>
        </authorList>
    </citation>
    <scope>NUCLEOTIDE SEQUENCE</scope>
</reference>
<gene>
    <name evidence="7" type="ORF">SI8410_07010187</name>
</gene>
<dbReference type="PROSITE" id="PS50891">
    <property type="entry name" value="LOB"/>
    <property type="match status" value="1"/>
</dbReference>
<evidence type="ECO:0000256" key="4">
    <source>
        <dbReference type="ARBA" id="ARBA00023242"/>
    </source>
</evidence>
<dbReference type="Pfam" id="PF03195">
    <property type="entry name" value="LOB"/>
    <property type="match status" value="1"/>
</dbReference>
<protein>
    <recommendedName>
        <fullName evidence="6">LOB domain-containing protein</fullName>
    </recommendedName>
</protein>
<comment type="subcellular location">
    <subcellularLocation>
        <location evidence="1">Nucleus</location>
    </subcellularLocation>
</comment>
<keyword evidence="4" id="KW-0539">Nucleus</keyword>
<evidence type="ECO:0000313" key="7">
    <source>
        <dbReference type="EMBL" id="CAA7399517.1"/>
    </source>
</evidence>
<evidence type="ECO:0000256" key="2">
    <source>
        <dbReference type="ARBA" id="ARBA00005474"/>
    </source>
</evidence>
<dbReference type="AlphaFoldDB" id="A0A7I8KNX1"/>
<evidence type="ECO:0000313" key="8">
    <source>
        <dbReference type="Proteomes" id="UP000663760"/>
    </source>
</evidence>
<dbReference type="PANTHER" id="PTHR31301:SF83">
    <property type="entry name" value="PROTEIN ASYMMETRIC LEAVES 2"/>
    <property type="match status" value="1"/>
</dbReference>
<sequence length="181" mass="19677">MASSPTRAPCAACKYLRRKCVPTCVFAPYFPQDRPGRFTCVHRIFGASNVSKILNDLDPVHHRRAADSLVYEAQLRLHDPVYGCVWLMALLQEILQDVNQRIHGAKTKLTALTQPRRAISQPPGAANTAAGYRGEAHHGDAVAAGGARPRDVRRGGRRRRRRAILKPADTADHGGAAAAAA</sequence>
<dbReference type="OrthoDB" id="778083at2759"/>
<feature type="region of interest" description="Disordered" evidence="5">
    <location>
        <begin position="138"/>
        <end position="181"/>
    </location>
</feature>
<dbReference type="InterPro" id="IPR004883">
    <property type="entry name" value="LOB"/>
</dbReference>
<dbReference type="GO" id="GO:0005634">
    <property type="term" value="C:nucleus"/>
    <property type="evidence" value="ECO:0007669"/>
    <property type="project" value="UniProtKB-SubCell"/>
</dbReference>
<feature type="compositionally biased region" description="Basic residues" evidence="5">
    <location>
        <begin position="155"/>
        <end position="164"/>
    </location>
</feature>
<comment type="similarity">
    <text evidence="2">Belongs to the LOB domain-containing protein family.</text>
</comment>
<feature type="domain" description="LOB" evidence="6">
    <location>
        <begin position="8"/>
        <end position="109"/>
    </location>
</feature>
<evidence type="ECO:0000259" key="6">
    <source>
        <dbReference type="PROSITE" id="PS50891"/>
    </source>
</evidence>
<name>A0A7I8KNX1_SPIIN</name>
<keyword evidence="3" id="KW-0217">Developmental protein</keyword>
<keyword evidence="8" id="KW-1185">Reference proteome</keyword>
<proteinExistence type="inferred from homology"/>
<organism evidence="7 8">
    <name type="scientific">Spirodela intermedia</name>
    <name type="common">Intermediate duckweed</name>
    <dbReference type="NCBI Taxonomy" id="51605"/>
    <lineage>
        <taxon>Eukaryota</taxon>
        <taxon>Viridiplantae</taxon>
        <taxon>Streptophyta</taxon>
        <taxon>Embryophyta</taxon>
        <taxon>Tracheophyta</taxon>
        <taxon>Spermatophyta</taxon>
        <taxon>Magnoliopsida</taxon>
        <taxon>Liliopsida</taxon>
        <taxon>Araceae</taxon>
        <taxon>Lemnoideae</taxon>
        <taxon>Spirodela</taxon>
    </lineage>
</organism>
<dbReference type="PANTHER" id="PTHR31301">
    <property type="entry name" value="LOB DOMAIN-CONTAINING PROTEIN 4-RELATED"/>
    <property type="match status" value="1"/>
</dbReference>
<evidence type="ECO:0000256" key="5">
    <source>
        <dbReference type="SAM" id="MobiDB-lite"/>
    </source>
</evidence>
<dbReference type="Proteomes" id="UP000663760">
    <property type="component" value="Chromosome 7"/>
</dbReference>
<accession>A0A7I8KNX1</accession>
<dbReference type="EMBL" id="LR746270">
    <property type="protein sequence ID" value="CAA7399517.1"/>
    <property type="molecule type" value="Genomic_DNA"/>
</dbReference>
<evidence type="ECO:0000256" key="3">
    <source>
        <dbReference type="ARBA" id="ARBA00022473"/>
    </source>
</evidence>